<name>A0A0T7G2W2_NEOGA</name>
<sequence>DRLIITANAIVNGAFLANGEFVNVVDVEAAVEQRIVTLRQRNEDTGEVDVVEVRLVFRDIQLTVASADGSETVMLTKILDDHLHDGRAGLDAVQQRALYVDFLKRHPDLKKGADRERISQILRQDPYFNALRVRFGYAVTCHKAQGGEWEHVFVSCPSGLNPRTADYFRWLYTAMTRSSSKLYLIDPPEIRLKVVGMPGHTVGGSDIGTSPLEAFRRGVLDHVRQAIAGQGIEIDDVAHHQYQEAFYLRRDIDTARVNISFNGRFVITAVAIQPGGELNEQLRGLLSSLIGKSGSLSTTGVVVPNDSASGVPSRAFLKAFHDRLVPLLEAKEIEVTDLKEQAWSQRYTFARQTERAVIDIFYDGRDRLTKCMPAAGKRFNPPGGRLLPEVLEILVSEVML</sequence>
<dbReference type="GO" id="GO:0004386">
    <property type="term" value="F:helicase activity"/>
    <property type="evidence" value="ECO:0007669"/>
    <property type="project" value="UniProtKB-KW"/>
</dbReference>
<keyword evidence="3" id="KW-0378">Hydrolase</keyword>
<evidence type="ECO:0000313" key="3">
    <source>
        <dbReference type="EMBL" id="CDZ41578.1"/>
    </source>
</evidence>
<accession>A0A0T7G2W2</accession>
<keyword evidence="3" id="KW-0067">ATP-binding</keyword>
<evidence type="ECO:0000313" key="4">
    <source>
        <dbReference type="Proteomes" id="UP000046176"/>
    </source>
</evidence>
<feature type="domain" description="TATA-binding-like protein" evidence="2">
    <location>
        <begin position="315"/>
        <end position="379"/>
    </location>
</feature>
<dbReference type="SUPFAM" id="SSF52540">
    <property type="entry name" value="P-loop containing nucleoside triphosphate hydrolases"/>
    <property type="match status" value="1"/>
</dbReference>
<dbReference type="Gene3D" id="3.40.50.300">
    <property type="entry name" value="P-loop containing nucleotide triphosphate hydrolases"/>
    <property type="match status" value="1"/>
</dbReference>
<keyword evidence="3" id="KW-0547">Nucleotide-binding</keyword>
<gene>
    <name evidence="3" type="ORF">NGAL_HAMBI1145_59640</name>
</gene>
<feature type="domain" description="UvrD-like helicase C-terminal" evidence="1">
    <location>
        <begin position="136"/>
        <end position="185"/>
    </location>
</feature>
<protein>
    <submittedName>
        <fullName evidence="3">RecD-like DNA helicase</fullName>
    </submittedName>
</protein>
<feature type="domain" description="TATA-binding-like protein" evidence="2">
    <location>
        <begin position="213"/>
        <end position="289"/>
    </location>
</feature>
<dbReference type="Pfam" id="PF13538">
    <property type="entry name" value="UvrD_C_2"/>
    <property type="match status" value="1"/>
</dbReference>
<dbReference type="RefSeq" id="WP_172745702.1">
    <property type="nucleotide sequence ID" value="NZ_CCRH01000036.1"/>
</dbReference>
<dbReference type="InterPro" id="IPR027417">
    <property type="entry name" value="P-loop_NTPase"/>
</dbReference>
<organism evidence="3 4">
    <name type="scientific">Neorhizobium galegae bv. officinalis</name>
    <dbReference type="NCBI Taxonomy" id="323656"/>
    <lineage>
        <taxon>Bacteria</taxon>
        <taxon>Pseudomonadati</taxon>
        <taxon>Pseudomonadota</taxon>
        <taxon>Alphaproteobacteria</taxon>
        <taxon>Hyphomicrobiales</taxon>
        <taxon>Rhizobiaceae</taxon>
        <taxon>Rhizobium/Agrobacterium group</taxon>
        <taxon>Neorhizobium</taxon>
    </lineage>
</organism>
<dbReference type="EMBL" id="CCRH01000036">
    <property type="protein sequence ID" value="CDZ41578.1"/>
    <property type="molecule type" value="Genomic_DNA"/>
</dbReference>
<keyword evidence="3" id="KW-0347">Helicase</keyword>
<reference evidence="3 4" key="1">
    <citation type="submission" date="2014-08" db="EMBL/GenBank/DDBJ databases">
        <authorList>
            <person name="Chen Y.-H."/>
        </authorList>
    </citation>
    <scope>NUCLEOTIDE SEQUENCE [LARGE SCALE GENOMIC DNA]</scope>
</reference>
<evidence type="ECO:0000259" key="2">
    <source>
        <dbReference type="Pfam" id="PF22721"/>
    </source>
</evidence>
<dbReference type="InterPro" id="IPR054572">
    <property type="entry name" value="TBP-TOTE"/>
</dbReference>
<evidence type="ECO:0000259" key="1">
    <source>
        <dbReference type="Pfam" id="PF13538"/>
    </source>
</evidence>
<proteinExistence type="predicted"/>
<dbReference type="Proteomes" id="UP000046176">
    <property type="component" value="Unassembled WGS sequence"/>
</dbReference>
<dbReference type="InterPro" id="IPR027785">
    <property type="entry name" value="UvrD-like_helicase_C"/>
</dbReference>
<dbReference type="Pfam" id="PF22721">
    <property type="entry name" value="TBP-TOTE"/>
    <property type="match status" value="2"/>
</dbReference>
<dbReference type="CDD" id="cd18809">
    <property type="entry name" value="SF1_C_RecD"/>
    <property type="match status" value="1"/>
</dbReference>
<dbReference type="AlphaFoldDB" id="A0A0T7G2W2"/>
<feature type="non-terminal residue" evidence="3">
    <location>
        <position position="1"/>
    </location>
</feature>